<keyword evidence="8" id="KW-1185">Reference proteome</keyword>
<evidence type="ECO:0000313" key="8">
    <source>
        <dbReference type="Proteomes" id="UP000706333"/>
    </source>
</evidence>
<dbReference type="PANTHER" id="PTHR43531:SF11">
    <property type="entry name" value="METHYL-ACCEPTING CHEMOTAXIS PROTEIN 3"/>
    <property type="match status" value="1"/>
</dbReference>
<dbReference type="SMART" id="SM00091">
    <property type="entry name" value="PAS"/>
    <property type="match status" value="3"/>
</dbReference>
<dbReference type="InterPro" id="IPR004089">
    <property type="entry name" value="MCPsignal_dom"/>
</dbReference>
<dbReference type="SMART" id="SM00086">
    <property type="entry name" value="PAC"/>
    <property type="match status" value="2"/>
</dbReference>
<evidence type="ECO:0000256" key="2">
    <source>
        <dbReference type="ARBA" id="ARBA00029447"/>
    </source>
</evidence>
<proteinExistence type="inferred from homology"/>
<dbReference type="SUPFAM" id="SSF55785">
    <property type="entry name" value="PYP-like sensor domain (PAS domain)"/>
    <property type="match status" value="3"/>
</dbReference>
<dbReference type="GO" id="GO:0016020">
    <property type="term" value="C:membrane"/>
    <property type="evidence" value="ECO:0007669"/>
    <property type="project" value="InterPro"/>
</dbReference>
<evidence type="ECO:0000259" key="6">
    <source>
        <dbReference type="PROSITE" id="PS50113"/>
    </source>
</evidence>
<dbReference type="GO" id="GO:0004888">
    <property type="term" value="F:transmembrane signaling receptor activity"/>
    <property type="evidence" value="ECO:0007669"/>
    <property type="project" value="InterPro"/>
</dbReference>
<keyword evidence="1" id="KW-0145">Chemotaxis</keyword>
<dbReference type="Pfam" id="PF13426">
    <property type="entry name" value="PAS_9"/>
    <property type="match status" value="1"/>
</dbReference>
<dbReference type="PROSITE" id="PS50111">
    <property type="entry name" value="CHEMOTAXIS_TRANSDUC_2"/>
    <property type="match status" value="1"/>
</dbReference>
<dbReference type="InterPro" id="IPR000014">
    <property type="entry name" value="PAS"/>
</dbReference>
<dbReference type="Proteomes" id="UP000706333">
    <property type="component" value="Unassembled WGS sequence"/>
</dbReference>
<dbReference type="InterPro" id="IPR035965">
    <property type="entry name" value="PAS-like_dom_sf"/>
</dbReference>
<reference evidence="7" key="2">
    <citation type="journal article" date="2020" name="Microorganisms">
        <title>Osmotic Adaptation and Compatible Solute Biosynthesis of Phototrophic Bacteria as Revealed from Genome Analyses.</title>
        <authorList>
            <person name="Imhoff J.F."/>
            <person name="Rahn T."/>
            <person name="Kunzel S."/>
            <person name="Keller A."/>
            <person name="Neulinger S.C."/>
        </authorList>
    </citation>
    <scope>NUCLEOTIDE SEQUENCE</scope>
    <source>
        <strain evidence="7">LMG 28126</strain>
    </source>
</reference>
<dbReference type="CDD" id="cd00130">
    <property type="entry name" value="PAS"/>
    <property type="match status" value="3"/>
</dbReference>
<dbReference type="InterPro" id="IPR051310">
    <property type="entry name" value="MCP_chemotaxis"/>
</dbReference>
<dbReference type="InterPro" id="IPR013767">
    <property type="entry name" value="PAS_fold"/>
</dbReference>
<dbReference type="InterPro" id="IPR000700">
    <property type="entry name" value="PAS-assoc_C"/>
</dbReference>
<protein>
    <recommendedName>
        <fullName evidence="9">Methyl-accepting chemotaxis sensory transducer with Pas/Pac sensor</fullName>
    </recommendedName>
</protein>
<dbReference type="PRINTS" id="PR00260">
    <property type="entry name" value="CHEMTRNSDUCR"/>
</dbReference>
<dbReference type="InterPro" id="IPR001610">
    <property type="entry name" value="PAC"/>
</dbReference>
<feature type="domain" description="PAC" evidence="6">
    <location>
        <begin position="199"/>
        <end position="250"/>
    </location>
</feature>
<evidence type="ECO:0000259" key="5">
    <source>
        <dbReference type="PROSITE" id="PS50112"/>
    </source>
</evidence>
<gene>
    <name evidence="7" type="ORF">CCR87_05520</name>
</gene>
<comment type="caution">
    <text evidence="7">The sequence shown here is derived from an EMBL/GenBank/DDBJ whole genome shotgun (WGS) entry which is preliminary data.</text>
</comment>
<dbReference type="AlphaFoldDB" id="A0A934TJ81"/>
<evidence type="ECO:0000256" key="3">
    <source>
        <dbReference type="PROSITE-ProRule" id="PRU00284"/>
    </source>
</evidence>
<feature type="domain" description="PAC" evidence="6">
    <location>
        <begin position="319"/>
        <end position="373"/>
    </location>
</feature>
<dbReference type="PANTHER" id="PTHR43531">
    <property type="entry name" value="PROTEIN ICFG"/>
    <property type="match status" value="1"/>
</dbReference>
<name>A0A934TJ81_9RHOB</name>
<dbReference type="EMBL" id="NHSD01000170">
    <property type="protein sequence ID" value="MBK5926812.1"/>
    <property type="molecule type" value="Genomic_DNA"/>
</dbReference>
<dbReference type="Gene3D" id="3.30.450.20">
    <property type="entry name" value="PAS domain"/>
    <property type="match status" value="3"/>
</dbReference>
<feature type="domain" description="Methyl-accepting transducer" evidence="4">
    <location>
        <begin position="473"/>
        <end position="571"/>
    </location>
</feature>
<dbReference type="InterPro" id="IPR004090">
    <property type="entry name" value="Chemotax_Me-accpt_rcpt"/>
</dbReference>
<accession>A0A934TJ81</accession>
<feature type="domain" description="PAS" evidence="5">
    <location>
        <begin position="247"/>
        <end position="318"/>
    </location>
</feature>
<reference evidence="7" key="1">
    <citation type="submission" date="2017-05" db="EMBL/GenBank/DDBJ databases">
        <authorList>
            <person name="Imhoff J.F."/>
            <person name="Rahn T."/>
            <person name="Kuenzel S."/>
            <person name="Neulinger S.C."/>
        </authorList>
    </citation>
    <scope>NUCLEOTIDE SEQUENCE</scope>
    <source>
        <strain evidence="7">LMG 28126</strain>
    </source>
</reference>
<dbReference type="PROSITE" id="PS50113">
    <property type="entry name" value="PAC"/>
    <property type="match status" value="2"/>
</dbReference>
<sequence length="571" mass="61751">MRALGGAVPHGFVLVIDAAAPGDASAALEQVADAVVTLDPQDRVCLFNAAAERLWGFSRAEVLGQDIRMLLPGWGDAPPEAGQLARADGTTVPARLALSRIDTPQGPRRIVVAHDTTRGHALRAQVEQTLEQALDAVVEIDIHNRVTFFNAAAERLWGFSRAEVLGRNVAMLVPPEMRAGHDAMVNRNRTTGRNRIVGTSREVEIHRKDGTQRWGSLSLSKVVRDGGAITYTAFLRDVTADVAQRERIRLLSLVADETDNSVIITDASRRVIYVNPGFTKLTGFTLDEVRGRVPGHLLQGPETDPDTVARIRAALSRGQPFYEEILNYDRGGRPYWISLAINPVRDGTGRVVQFISIQANITATKLRALEFTRQLEAISQTAALAEWAPGGQAISANSYLSARLGGPLPRLEALVPRADLATLMEGGELRHELTLEGRDGAIILDAMFLTLSDVAGTVQKVLMYGPDITTRAQAVNDTNAAVRDVTVSSREMAAVLQTIDNLAMQTNLLALNASIEAARAGDAGRGFAVVAGEVRRLADRSRAAAEQVGAKIALTRERVARLAESINRLRH</sequence>
<dbReference type="PROSITE" id="PS50112">
    <property type="entry name" value="PAS"/>
    <property type="match status" value="3"/>
</dbReference>
<feature type="domain" description="PAS" evidence="5">
    <location>
        <begin position="122"/>
        <end position="176"/>
    </location>
</feature>
<dbReference type="Pfam" id="PF00015">
    <property type="entry name" value="MCPsignal"/>
    <property type="match status" value="1"/>
</dbReference>
<comment type="similarity">
    <text evidence="2">Belongs to the methyl-accepting chemotaxis (MCP) protein family.</text>
</comment>
<dbReference type="NCBIfam" id="TIGR00229">
    <property type="entry name" value="sensory_box"/>
    <property type="match status" value="3"/>
</dbReference>
<evidence type="ECO:0000256" key="1">
    <source>
        <dbReference type="ARBA" id="ARBA00022500"/>
    </source>
</evidence>
<dbReference type="GO" id="GO:0006355">
    <property type="term" value="P:regulation of DNA-templated transcription"/>
    <property type="evidence" value="ECO:0007669"/>
    <property type="project" value="InterPro"/>
</dbReference>
<dbReference type="Pfam" id="PF00989">
    <property type="entry name" value="PAS"/>
    <property type="match status" value="2"/>
</dbReference>
<dbReference type="GO" id="GO:0007165">
    <property type="term" value="P:signal transduction"/>
    <property type="evidence" value="ECO:0007669"/>
    <property type="project" value="UniProtKB-KW"/>
</dbReference>
<keyword evidence="3" id="KW-0807">Transducer</keyword>
<dbReference type="GO" id="GO:0006935">
    <property type="term" value="P:chemotaxis"/>
    <property type="evidence" value="ECO:0007669"/>
    <property type="project" value="UniProtKB-KW"/>
</dbReference>
<evidence type="ECO:0008006" key="9">
    <source>
        <dbReference type="Google" id="ProtNLM"/>
    </source>
</evidence>
<dbReference type="SMART" id="SM00283">
    <property type="entry name" value="MA"/>
    <property type="match status" value="1"/>
</dbReference>
<dbReference type="Gene3D" id="1.10.287.950">
    <property type="entry name" value="Methyl-accepting chemotaxis protein"/>
    <property type="match status" value="1"/>
</dbReference>
<dbReference type="SUPFAM" id="SSF58104">
    <property type="entry name" value="Methyl-accepting chemotaxis protein (MCP) signaling domain"/>
    <property type="match status" value="1"/>
</dbReference>
<evidence type="ECO:0000313" key="7">
    <source>
        <dbReference type="EMBL" id="MBK5926812.1"/>
    </source>
</evidence>
<feature type="domain" description="PAS" evidence="5">
    <location>
        <begin position="27"/>
        <end position="72"/>
    </location>
</feature>
<evidence type="ECO:0000259" key="4">
    <source>
        <dbReference type="PROSITE" id="PS50111"/>
    </source>
</evidence>
<organism evidence="7 8">
    <name type="scientific">Rhodobaculum claviforme</name>
    <dbReference type="NCBI Taxonomy" id="1549854"/>
    <lineage>
        <taxon>Bacteria</taxon>
        <taxon>Pseudomonadati</taxon>
        <taxon>Pseudomonadota</taxon>
        <taxon>Alphaproteobacteria</taxon>
        <taxon>Rhodobacterales</taxon>
        <taxon>Paracoccaceae</taxon>
        <taxon>Rhodobaculum</taxon>
    </lineage>
</organism>